<evidence type="ECO:0000256" key="2">
    <source>
        <dbReference type="ARBA" id="ARBA00022527"/>
    </source>
</evidence>
<dbReference type="PROSITE" id="PS50011">
    <property type="entry name" value="PROTEIN_KINASE_DOM"/>
    <property type="match status" value="1"/>
</dbReference>
<dbReference type="SMART" id="SM00740">
    <property type="entry name" value="PASTA"/>
    <property type="match status" value="3"/>
</dbReference>
<dbReference type="Proteomes" id="UP001225356">
    <property type="component" value="Unassembled WGS sequence"/>
</dbReference>
<keyword evidence="12" id="KW-1133">Transmembrane helix</keyword>
<evidence type="ECO:0000256" key="3">
    <source>
        <dbReference type="ARBA" id="ARBA00022679"/>
    </source>
</evidence>
<feature type="region of interest" description="Disordered" evidence="11">
    <location>
        <begin position="536"/>
        <end position="623"/>
    </location>
</feature>
<evidence type="ECO:0000259" key="13">
    <source>
        <dbReference type="PROSITE" id="PS50011"/>
    </source>
</evidence>
<dbReference type="InterPro" id="IPR000719">
    <property type="entry name" value="Prot_kinase_dom"/>
</dbReference>
<keyword evidence="5 10" id="KW-0547">Nucleotide-binding</keyword>
<keyword evidence="3 15" id="KW-0808">Transferase</keyword>
<feature type="domain" description="PASTA" evidence="14">
    <location>
        <begin position="443"/>
        <end position="506"/>
    </location>
</feature>
<evidence type="ECO:0000313" key="15">
    <source>
        <dbReference type="EMBL" id="MDP9847825.1"/>
    </source>
</evidence>
<evidence type="ECO:0000259" key="14">
    <source>
        <dbReference type="PROSITE" id="PS51178"/>
    </source>
</evidence>
<protein>
    <recommendedName>
        <fullName evidence="1">non-specific serine/threonine protein kinase</fullName>
        <ecNumber evidence="1">2.7.11.1</ecNumber>
    </recommendedName>
</protein>
<evidence type="ECO:0000256" key="9">
    <source>
        <dbReference type="ARBA" id="ARBA00048679"/>
    </source>
</evidence>
<comment type="catalytic activity">
    <reaction evidence="9">
        <text>L-seryl-[protein] + ATP = O-phospho-L-seryl-[protein] + ADP + H(+)</text>
        <dbReference type="Rhea" id="RHEA:17989"/>
        <dbReference type="Rhea" id="RHEA-COMP:9863"/>
        <dbReference type="Rhea" id="RHEA-COMP:11604"/>
        <dbReference type="ChEBI" id="CHEBI:15378"/>
        <dbReference type="ChEBI" id="CHEBI:29999"/>
        <dbReference type="ChEBI" id="CHEBI:30616"/>
        <dbReference type="ChEBI" id="CHEBI:83421"/>
        <dbReference type="ChEBI" id="CHEBI:456216"/>
        <dbReference type="EC" id="2.7.11.1"/>
    </reaction>
</comment>
<keyword evidence="16" id="KW-1185">Reference proteome</keyword>
<dbReference type="InterPro" id="IPR008271">
    <property type="entry name" value="Ser/Thr_kinase_AS"/>
</dbReference>
<name>A0ABT9QM60_9ACTN</name>
<dbReference type="SUPFAM" id="SSF56112">
    <property type="entry name" value="Protein kinase-like (PK-like)"/>
    <property type="match status" value="1"/>
</dbReference>
<dbReference type="SUPFAM" id="SSF54184">
    <property type="entry name" value="Penicillin-binding protein 2x (pbp-2x), c-terminal domain"/>
    <property type="match status" value="2"/>
</dbReference>
<dbReference type="EMBL" id="JAUSQU010000001">
    <property type="protein sequence ID" value="MDP9847825.1"/>
    <property type="molecule type" value="Genomic_DNA"/>
</dbReference>
<dbReference type="Gene3D" id="3.30.200.20">
    <property type="entry name" value="Phosphorylase Kinase, domain 1"/>
    <property type="match status" value="1"/>
</dbReference>
<dbReference type="NCBIfam" id="NF033483">
    <property type="entry name" value="PknB_PASTA_kin"/>
    <property type="match status" value="1"/>
</dbReference>
<evidence type="ECO:0000313" key="16">
    <source>
        <dbReference type="Proteomes" id="UP001225356"/>
    </source>
</evidence>
<dbReference type="PANTHER" id="PTHR43289">
    <property type="entry name" value="MITOGEN-ACTIVATED PROTEIN KINASE KINASE KINASE 20-RELATED"/>
    <property type="match status" value="1"/>
</dbReference>
<evidence type="ECO:0000256" key="10">
    <source>
        <dbReference type="PROSITE-ProRule" id="PRU10141"/>
    </source>
</evidence>
<evidence type="ECO:0000256" key="11">
    <source>
        <dbReference type="SAM" id="MobiDB-lite"/>
    </source>
</evidence>
<keyword evidence="7 10" id="KW-0067">ATP-binding</keyword>
<feature type="domain" description="PASTA" evidence="14">
    <location>
        <begin position="376"/>
        <end position="442"/>
    </location>
</feature>
<feature type="domain" description="PASTA" evidence="14">
    <location>
        <begin position="507"/>
        <end position="572"/>
    </location>
</feature>
<dbReference type="RefSeq" id="WP_307564873.1">
    <property type="nucleotide sequence ID" value="NZ_JAUSQU010000001.1"/>
</dbReference>
<keyword evidence="12" id="KW-0472">Membrane</keyword>
<feature type="domain" description="Protein kinase" evidence="13">
    <location>
        <begin position="11"/>
        <end position="277"/>
    </location>
</feature>
<keyword evidence="2" id="KW-0723">Serine/threonine-protein kinase</keyword>
<evidence type="ECO:0000256" key="8">
    <source>
        <dbReference type="ARBA" id="ARBA00047899"/>
    </source>
</evidence>
<comment type="caution">
    <text evidence="15">The sequence shown here is derived from an EMBL/GenBank/DDBJ whole genome shotgun (WGS) entry which is preliminary data.</text>
</comment>
<dbReference type="InterPro" id="IPR011009">
    <property type="entry name" value="Kinase-like_dom_sf"/>
</dbReference>
<dbReference type="CDD" id="cd14014">
    <property type="entry name" value="STKc_PknB_like"/>
    <property type="match status" value="1"/>
</dbReference>
<reference evidence="15 16" key="1">
    <citation type="submission" date="2023-07" db="EMBL/GenBank/DDBJ databases">
        <title>Sequencing the genomes of 1000 actinobacteria strains.</title>
        <authorList>
            <person name="Klenk H.-P."/>
        </authorList>
    </citation>
    <scope>NUCLEOTIDE SEQUENCE [LARGE SCALE GENOMIC DNA]</scope>
    <source>
        <strain evidence="15 16">DSM 46740</strain>
    </source>
</reference>
<evidence type="ECO:0000256" key="7">
    <source>
        <dbReference type="ARBA" id="ARBA00022840"/>
    </source>
</evidence>
<keyword evidence="4" id="KW-0677">Repeat</keyword>
<feature type="compositionally biased region" description="Acidic residues" evidence="11">
    <location>
        <begin position="595"/>
        <end position="606"/>
    </location>
</feature>
<gene>
    <name evidence="15" type="ORF">J2853_007036</name>
</gene>
<evidence type="ECO:0000256" key="12">
    <source>
        <dbReference type="SAM" id="Phobius"/>
    </source>
</evidence>
<dbReference type="PROSITE" id="PS00107">
    <property type="entry name" value="PROTEIN_KINASE_ATP"/>
    <property type="match status" value="1"/>
</dbReference>
<evidence type="ECO:0000256" key="5">
    <source>
        <dbReference type="ARBA" id="ARBA00022741"/>
    </source>
</evidence>
<evidence type="ECO:0000256" key="6">
    <source>
        <dbReference type="ARBA" id="ARBA00022777"/>
    </source>
</evidence>
<feature type="region of interest" description="Disordered" evidence="11">
    <location>
        <begin position="319"/>
        <end position="339"/>
    </location>
</feature>
<feature type="transmembrane region" description="Helical" evidence="12">
    <location>
        <begin position="342"/>
        <end position="368"/>
    </location>
</feature>
<dbReference type="PANTHER" id="PTHR43289:SF6">
    <property type="entry name" value="SERINE_THREONINE-PROTEIN KINASE NEKL-3"/>
    <property type="match status" value="1"/>
</dbReference>
<dbReference type="InterPro" id="IPR017441">
    <property type="entry name" value="Protein_kinase_ATP_BS"/>
</dbReference>
<comment type="catalytic activity">
    <reaction evidence="8">
        <text>L-threonyl-[protein] + ATP = O-phospho-L-threonyl-[protein] + ADP + H(+)</text>
        <dbReference type="Rhea" id="RHEA:46608"/>
        <dbReference type="Rhea" id="RHEA-COMP:11060"/>
        <dbReference type="Rhea" id="RHEA-COMP:11605"/>
        <dbReference type="ChEBI" id="CHEBI:15378"/>
        <dbReference type="ChEBI" id="CHEBI:30013"/>
        <dbReference type="ChEBI" id="CHEBI:30616"/>
        <dbReference type="ChEBI" id="CHEBI:61977"/>
        <dbReference type="ChEBI" id="CHEBI:456216"/>
        <dbReference type="EC" id="2.7.11.1"/>
    </reaction>
</comment>
<evidence type="ECO:0000256" key="1">
    <source>
        <dbReference type="ARBA" id="ARBA00012513"/>
    </source>
</evidence>
<keyword evidence="12" id="KW-0812">Transmembrane</keyword>
<dbReference type="Gene3D" id="1.10.510.10">
    <property type="entry name" value="Transferase(Phosphotransferase) domain 1"/>
    <property type="match status" value="1"/>
</dbReference>
<dbReference type="InterPro" id="IPR005543">
    <property type="entry name" value="PASTA_dom"/>
</dbReference>
<dbReference type="Gene3D" id="3.30.10.20">
    <property type="match status" value="3"/>
</dbReference>
<evidence type="ECO:0000256" key="4">
    <source>
        <dbReference type="ARBA" id="ARBA00022737"/>
    </source>
</evidence>
<organism evidence="15 16">
    <name type="scientific">Streptosporangium lutulentum</name>
    <dbReference type="NCBI Taxonomy" id="1461250"/>
    <lineage>
        <taxon>Bacteria</taxon>
        <taxon>Bacillati</taxon>
        <taxon>Actinomycetota</taxon>
        <taxon>Actinomycetes</taxon>
        <taxon>Streptosporangiales</taxon>
        <taxon>Streptosporangiaceae</taxon>
        <taxon>Streptosporangium</taxon>
    </lineage>
</organism>
<keyword evidence="6 15" id="KW-0418">Kinase</keyword>
<dbReference type="PROSITE" id="PS00108">
    <property type="entry name" value="PROTEIN_KINASE_ST"/>
    <property type="match status" value="1"/>
</dbReference>
<dbReference type="CDD" id="cd06577">
    <property type="entry name" value="PASTA_pknB"/>
    <property type="match status" value="3"/>
</dbReference>
<proteinExistence type="predicted"/>
<dbReference type="Pfam" id="PF00069">
    <property type="entry name" value="Pkinase"/>
    <property type="match status" value="1"/>
</dbReference>
<dbReference type="GO" id="GO:0004674">
    <property type="term" value="F:protein serine/threonine kinase activity"/>
    <property type="evidence" value="ECO:0007669"/>
    <property type="project" value="UniProtKB-EC"/>
</dbReference>
<dbReference type="PROSITE" id="PS51178">
    <property type="entry name" value="PASTA"/>
    <property type="match status" value="3"/>
</dbReference>
<dbReference type="SMART" id="SM00220">
    <property type="entry name" value="S_TKc"/>
    <property type="match status" value="1"/>
</dbReference>
<accession>A0ABT9QM60</accession>
<dbReference type="Pfam" id="PF03793">
    <property type="entry name" value="PASTA"/>
    <property type="match status" value="3"/>
</dbReference>
<sequence length="623" mass="66996">MTQPRRLGDRYELDGVVGRGGMAEVYRARDIRLDRIVAIKTLRADLARDHIFQARFRREAQSAASLNHPSIVAVYDTGEDVSEGAPVPYIVMEYVDGRTLRDLLRADRRLLPERASELVDGILRALDYSHRGGIVHRDIKPANVMITRNGDVKVMDFGIARAMADSAATMTQTAQVIGTAQYLSPEQARGERVDARSDIYSTGCVLYELLTGQPPFTGDSPVAIAYQHVREEPIPPSQIDPDIPKWADAIVLKAMAKDPAHRYQNAGEMRADIQRAMSGMPMDAQTMALANNYGSATRTMQPQAGGPVTQRTTAVPAYEYGTEEGGRGERGRRRQQQSSGNAAVKTAAWILIPLLVIGAFIGVGYMFLSSPGDPTTSAKVTVPLLTSQTEKAATAALTALELKVKTEEVYDEEMQKGTVIETDPAADVEVDKGTVVTLKISKGVEKVEVPDVVNMTIEEATAALEAKDFKVSVQSKPSGRKQGIVFETSPAAGKSATKGSSVRISVPTESVEVPNVATLTIDDAKTALKEAGFKAKEVKQPSDLPEGTVLSQSPEAGGKYQPGTTITLIVSSGEPPVPTEQPTFETDEPTFPSDEPTEPDPFETDDGGNGGQIFDNPAPGDGN</sequence>
<feature type="binding site" evidence="10">
    <location>
        <position position="40"/>
    </location>
    <ligand>
        <name>ATP</name>
        <dbReference type="ChEBI" id="CHEBI:30616"/>
    </ligand>
</feature>
<dbReference type="EC" id="2.7.11.1" evidence="1"/>